<evidence type="ECO:0000313" key="6">
    <source>
        <dbReference type="Proteomes" id="UP000076738"/>
    </source>
</evidence>
<name>A0A167L3M9_CALVF</name>
<dbReference type="InterPro" id="IPR000014">
    <property type="entry name" value="PAS"/>
</dbReference>
<keyword evidence="1" id="KW-0285">Flavoprotein</keyword>
<evidence type="ECO:0000256" key="2">
    <source>
        <dbReference type="ARBA" id="ARBA00022643"/>
    </source>
</evidence>
<dbReference type="OrthoDB" id="447251at2759"/>
<dbReference type="PROSITE" id="PS50112">
    <property type="entry name" value="PAS"/>
    <property type="match status" value="1"/>
</dbReference>
<dbReference type="Proteomes" id="UP000076738">
    <property type="component" value="Unassembled WGS sequence"/>
</dbReference>
<feature type="non-terminal residue" evidence="5">
    <location>
        <position position="1"/>
    </location>
</feature>
<evidence type="ECO:0000313" key="5">
    <source>
        <dbReference type="EMBL" id="KZO95299.1"/>
    </source>
</evidence>
<dbReference type="PANTHER" id="PTHR47429:SF7">
    <property type="entry name" value="GATA-FACTOR"/>
    <property type="match status" value="1"/>
</dbReference>
<dbReference type="SUPFAM" id="SSF55785">
    <property type="entry name" value="PYP-like sensor domain (PAS domain)"/>
    <property type="match status" value="1"/>
</dbReference>
<keyword evidence="6" id="KW-1185">Reference proteome</keyword>
<dbReference type="Gene3D" id="3.30.450.20">
    <property type="entry name" value="PAS domain"/>
    <property type="match status" value="1"/>
</dbReference>
<organism evidence="5 6">
    <name type="scientific">Calocera viscosa (strain TUFC12733)</name>
    <dbReference type="NCBI Taxonomy" id="1330018"/>
    <lineage>
        <taxon>Eukaryota</taxon>
        <taxon>Fungi</taxon>
        <taxon>Dikarya</taxon>
        <taxon>Basidiomycota</taxon>
        <taxon>Agaricomycotina</taxon>
        <taxon>Dacrymycetes</taxon>
        <taxon>Dacrymycetales</taxon>
        <taxon>Dacrymycetaceae</taxon>
        <taxon>Calocera</taxon>
    </lineage>
</organism>
<gene>
    <name evidence="5" type="ORF">CALVIDRAFT_463202</name>
</gene>
<feature type="domain" description="PAS" evidence="4">
    <location>
        <begin position="44"/>
        <end position="69"/>
    </location>
</feature>
<evidence type="ECO:0000259" key="4">
    <source>
        <dbReference type="PROSITE" id="PS50112"/>
    </source>
</evidence>
<dbReference type="PANTHER" id="PTHR47429">
    <property type="entry name" value="PROTEIN TWIN LOV 1"/>
    <property type="match status" value="1"/>
</dbReference>
<protein>
    <recommendedName>
        <fullName evidence="4">PAS domain-containing protein</fullName>
    </recommendedName>
</protein>
<proteinExistence type="predicted"/>
<dbReference type="Pfam" id="PF13426">
    <property type="entry name" value="PAS_9"/>
    <property type="match status" value="1"/>
</dbReference>
<accession>A0A167L3M9</accession>
<dbReference type="InterPro" id="IPR035965">
    <property type="entry name" value="PAS-like_dom_sf"/>
</dbReference>
<reference evidence="5 6" key="1">
    <citation type="journal article" date="2016" name="Mol. Biol. Evol.">
        <title>Comparative Genomics of Early-Diverging Mushroom-Forming Fungi Provides Insights into the Origins of Lignocellulose Decay Capabilities.</title>
        <authorList>
            <person name="Nagy L.G."/>
            <person name="Riley R."/>
            <person name="Tritt A."/>
            <person name="Adam C."/>
            <person name="Daum C."/>
            <person name="Floudas D."/>
            <person name="Sun H."/>
            <person name="Yadav J.S."/>
            <person name="Pangilinan J."/>
            <person name="Larsson K.H."/>
            <person name="Matsuura K."/>
            <person name="Barry K."/>
            <person name="Labutti K."/>
            <person name="Kuo R."/>
            <person name="Ohm R.A."/>
            <person name="Bhattacharya S.S."/>
            <person name="Shirouzu T."/>
            <person name="Yoshinaga Y."/>
            <person name="Martin F.M."/>
            <person name="Grigoriev I.V."/>
            <person name="Hibbett D.S."/>
        </authorList>
    </citation>
    <scope>NUCLEOTIDE SEQUENCE [LARGE SCALE GENOMIC DNA]</scope>
    <source>
        <strain evidence="5 6">TUFC12733</strain>
    </source>
</reference>
<sequence length="130" mass="14318">LYSSTGFDILGILSRVVNRPNPIISLGPVDFSCSFTVVDIRRYDSPVVYASPSFCSLTGYTDDEVRGRNCRFLQAPNGVVYKGTPRQYTDQAAVAHLRKSLAAQKECQASLLNYRKGGQPFINLVSIVPI</sequence>
<keyword evidence="3" id="KW-0157">Chromophore</keyword>
<feature type="non-terminal residue" evidence="5">
    <location>
        <position position="130"/>
    </location>
</feature>
<keyword evidence="2" id="KW-0288">FMN</keyword>
<dbReference type="STRING" id="1330018.A0A167L3M9"/>
<evidence type="ECO:0000256" key="3">
    <source>
        <dbReference type="ARBA" id="ARBA00022991"/>
    </source>
</evidence>
<evidence type="ECO:0000256" key="1">
    <source>
        <dbReference type="ARBA" id="ARBA00022630"/>
    </source>
</evidence>
<dbReference type="AlphaFoldDB" id="A0A167L3M9"/>
<dbReference type="GO" id="GO:0005634">
    <property type="term" value="C:nucleus"/>
    <property type="evidence" value="ECO:0007669"/>
    <property type="project" value="TreeGrafter"/>
</dbReference>
<dbReference type="EMBL" id="KV417289">
    <property type="protein sequence ID" value="KZO95299.1"/>
    <property type="molecule type" value="Genomic_DNA"/>
</dbReference>
<dbReference type="CDD" id="cd00130">
    <property type="entry name" value="PAS"/>
    <property type="match status" value="1"/>
</dbReference>